<dbReference type="InterPro" id="IPR053167">
    <property type="entry name" value="Spore_coat_component"/>
</dbReference>
<feature type="chain" id="PRO_5015656914" evidence="1">
    <location>
        <begin position="26"/>
        <end position="181"/>
    </location>
</feature>
<dbReference type="OrthoDB" id="6506871at2"/>
<gene>
    <name evidence="3" type="ORF">B4923_17210</name>
</gene>
<comment type="caution">
    <text evidence="3">The sequence shown here is derived from an EMBL/GenBank/DDBJ whole genome shotgun (WGS) entry which is preliminary data.</text>
</comment>
<feature type="domain" description="Spore coat protein U/FanG" evidence="2">
    <location>
        <begin position="30"/>
        <end position="178"/>
    </location>
</feature>
<evidence type="ECO:0000313" key="3">
    <source>
        <dbReference type="EMBL" id="PWC10169.1"/>
    </source>
</evidence>
<dbReference type="SMART" id="SM00972">
    <property type="entry name" value="SCPU"/>
    <property type="match status" value="1"/>
</dbReference>
<reference evidence="3 4" key="1">
    <citation type="submission" date="2018-04" db="EMBL/GenBank/DDBJ databases">
        <title>Brenneria corticis sp.nov.</title>
        <authorList>
            <person name="Li Y."/>
        </authorList>
    </citation>
    <scope>NUCLEOTIDE SEQUENCE [LARGE SCALE GENOMIC DNA]</scope>
    <source>
        <strain evidence="3 4">LMG 27715</strain>
    </source>
</reference>
<evidence type="ECO:0000259" key="2">
    <source>
        <dbReference type="Pfam" id="PF05229"/>
    </source>
</evidence>
<keyword evidence="3" id="KW-0946">Virion</keyword>
<evidence type="ECO:0000313" key="4">
    <source>
        <dbReference type="Proteomes" id="UP000245138"/>
    </source>
</evidence>
<sequence>MNAKSTILSSLVALLTLGVSSVAGAATINGNIGVTLTITSACTVDNGAGAGSTWGTLDFGSHDSLADNIDADVTSTAGSGLTVTCSTGTPVTVRIGAGANDSGTLRTLAPSTGTYNIPYRLYTDSARSNEIPLNDTTGIPLTSTGIPQSIPIHARILPADQTVISPAAGTYTDTVAATVEW</sequence>
<dbReference type="Pfam" id="PF05229">
    <property type="entry name" value="SCPU"/>
    <property type="match status" value="1"/>
</dbReference>
<feature type="signal peptide" evidence="1">
    <location>
        <begin position="1"/>
        <end position="25"/>
    </location>
</feature>
<proteinExistence type="predicted"/>
<organism evidence="3 4">
    <name type="scientific">Brenneria roseae subsp. americana</name>
    <dbReference type="NCBI Taxonomy" id="1508507"/>
    <lineage>
        <taxon>Bacteria</taxon>
        <taxon>Pseudomonadati</taxon>
        <taxon>Pseudomonadota</taxon>
        <taxon>Gammaproteobacteria</taxon>
        <taxon>Enterobacterales</taxon>
        <taxon>Pectobacteriaceae</taxon>
        <taxon>Brenneria</taxon>
    </lineage>
</organism>
<keyword evidence="3" id="KW-0167">Capsid protein</keyword>
<protein>
    <submittedName>
        <fullName evidence="3">Spore coat protein U</fullName>
    </submittedName>
</protein>
<evidence type="ECO:0000256" key="1">
    <source>
        <dbReference type="SAM" id="SignalP"/>
    </source>
</evidence>
<dbReference type="PANTHER" id="PTHR37089">
    <property type="entry name" value="PROTEIN U-RELATED"/>
    <property type="match status" value="1"/>
</dbReference>
<dbReference type="RefSeq" id="WP_109055599.1">
    <property type="nucleotide sequence ID" value="NZ_QDKJ01000015.1"/>
</dbReference>
<accession>A0A2U1TLC4</accession>
<dbReference type="InterPro" id="IPR007893">
    <property type="entry name" value="Spore_coat_U/FanG"/>
</dbReference>
<dbReference type="AlphaFoldDB" id="A0A2U1TLC4"/>
<keyword evidence="1" id="KW-0732">Signal</keyword>
<name>A0A2U1TLC4_9GAMM</name>
<dbReference type="Proteomes" id="UP000245138">
    <property type="component" value="Unassembled WGS sequence"/>
</dbReference>
<keyword evidence="4" id="KW-1185">Reference proteome</keyword>
<dbReference type="EMBL" id="QDKJ01000015">
    <property type="protein sequence ID" value="PWC10169.1"/>
    <property type="molecule type" value="Genomic_DNA"/>
</dbReference>